<feature type="signal peptide" evidence="2">
    <location>
        <begin position="1"/>
        <end position="21"/>
    </location>
</feature>
<keyword evidence="2" id="KW-0732">Signal</keyword>
<feature type="chain" id="PRO_5045326261" description="Colicin import membrane protein" evidence="2">
    <location>
        <begin position="22"/>
        <end position="190"/>
    </location>
</feature>
<gene>
    <name evidence="3" type="ORF">IEE83_20690</name>
</gene>
<feature type="compositionally biased region" description="Polar residues" evidence="1">
    <location>
        <begin position="52"/>
        <end position="77"/>
    </location>
</feature>
<feature type="compositionally biased region" description="Polar residues" evidence="1">
    <location>
        <begin position="100"/>
        <end position="109"/>
    </location>
</feature>
<evidence type="ECO:0000313" key="3">
    <source>
        <dbReference type="EMBL" id="MBE9464312.1"/>
    </source>
</evidence>
<reference evidence="4" key="1">
    <citation type="submission" date="2023-07" db="EMBL/GenBank/DDBJ databases">
        <title>Dyadobacter sp. nov 'subterranea' isolated from contaminted grondwater.</title>
        <authorList>
            <person name="Szabo I."/>
            <person name="Al-Omari J."/>
            <person name="Szerdahelyi S.G."/>
            <person name="Rado J."/>
        </authorList>
    </citation>
    <scope>NUCLEOTIDE SEQUENCE [LARGE SCALE GENOMIC DNA]</scope>
    <source>
        <strain evidence="4">UP-52</strain>
    </source>
</reference>
<protein>
    <recommendedName>
        <fullName evidence="5">Colicin import membrane protein</fullName>
    </recommendedName>
</protein>
<comment type="caution">
    <text evidence="3">The sequence shown here is derived from an EMBL/GenBank/DDBJ whole genome shotgun (WGS) entry which is preliminary data.</text>
</comment>
<dbReference type="EMBL" id="JACYGY010000001">
    <property type="protein sequence ID" value="MBE9464312.1"/>
    <property type="molecule type" value="Genomic_DNA"/>
</dbReference>
<name>A0ABR9WFW1_9BACT</name>
<keyword evidence="4" id="KW-1185">Reference proteome</keyword>
<evidence type="ECO:0000256" key="2">
    <source>
        <dbReference type="SAM" id="SignalP"/>
    </source>
</evidence>
<feature type="compositionally biased region" description="Polar residues" evidence="1">
    <location>
        <begin position="23"/>
        <end position="45"/>
    </location>
</feature>
<feature type="region of interest" description="Disordered" evidence="1">
    <location>
        <begin position="23"/>
        <end position="190"/>
    </location>
</feature>
<feature type="compositionally biased region" description="Low complexity" evidence="1">
    <location>
        <begin position="114"/>
        <end position="127"/>
    </location>
</feature>
<dbReference type="RefSeq" id="WP_194122387.1">
    <property type="nucleotide sequence ID" value="NZ_JACYGY010000001.1"/>
</dbReference>
<feature type="compositionally biased region" description="Low complexity" evidence="1">
    <location>
        <begin position="169"/>
        <end position="180"/>
    </location>
</feature>
<proteinExistence type="predicted"/>
<dbReference type="Proteomes" id="UP000634134">
    <property type="component" value="Unassembled WGS sequence"/>
</dbReference>
<sequence>MKNLITSAGLFLLILSGAAYGQSTTLSTNPKQGATTDSTGKSSRQGARKTTDGANNANKKSPAGASTTAAPNATSKPSAAALPAGAKQTTAGKSDATAGASKNAQAGNQKSDSKSTTKTAAPAVAAAPKKEPKLTGTGGAHPIVKNNQSQNPADLEVKSGSGSAERNTKNNTGKTGNYKNEQIKKDQPKP</sequence>
<evidence type="ECO:0000256" key="1">
    <source>
        <dbReference type="SAM" id="MobiDB-lite"/>
    </source>
</evidence>
<evidence type="ECO:0000313" key="4">
    <source>
        <dbReference type="Proteomes" id="UP000634134"/>
    </source>
</evidence>
<feature type="compositionally biased region" description="Basic and acidic residues" evidence="1">
    <location>
        <begin position="181"/>
        <end position="190"/>
    </location>
</feature>
<organism evidence="3 4">
    <name type="scientific">Dyadobacter subterraneus</name>
    <dbReference type="NCBI Taxonomy" id="2773304"/>
    <lineage>
        <taxon>Bacteria</taxon>
        <taxon>Pseudomonadati</taxon>
        <taxon>Bacteroidota</taxon>
        <taxon>Cytophagia</taxon>
        <taxon>Cytophagales</taxon>
        <taxon>Spirosomataceae</taxon>
        <taxon>Dyadobacter</taxon>
    </lineage>
</organism>
<evidence type="ECO:0008006" key="5">
    <source>
        <dbReference type="Google" id="ProtNLM"/>
    </source>
</evidence>
<accession>A0ABR9WFW1</accession>